<keyword evidence="3" id="KW-0808">Transferase</keyword>
<name>A0A250KS96_9GAMM</name>
<feature type="compositionally biased region" description="Basic residues" evidence="8">
    <location>
        <begin position="476"/>
        <end position="493"/>
    </location>
</feature>
<evidence type="ECO:0000256" key="3">
    <source>
        <dbReference type="ARBA" id="ARBA00022679"/>
    </source>
</evidence>
<evidence type="ECO:0000256" key="2">
    <source>
        <dbReference type="ARBA" id="ARBA00022527"/>
    </source>
</evidence>
<keyword evidence="2 10" id="KW-0723">Serine/threonine-protein kinase</keyword>
<evidence type="ECO:0000256" key="5">
    <source>
        <dbReference type="ARBA" id="ARBA00022777"/>
    </source>
</evidence>
<dbReference type="Gene3D" id="1.10.510.10">
    <property type="entry name" value="Transferase(Phosphotransferase) domain 1"/>
    <property type="match status" value="1"/>
</dbReference>
<dbReference type="RefSeq" id="WP_119629936.1">
    <property type="nucleotide sequence ID" value="NZ_AP017928.1"/>
</dbReference>
<dbReference type="OrthoDB" id="9801841at2"/>
<dbReference type="GO" id="GO:0005524">
    <property type="term" value="F:ATP binding"/>
    <property type="evidence" value="ECO:0007669"/>
    <property type="project" value="UniProtKB-UniRule"/>
</dbReference>
<dbReference type="PANTHER" id="PTHR43289:SF6">
    <property type="entry name" value="SERINE_THREONINE-PROTEIN KINASE NEKL-3"/>
    <property type="match status" value="1"/>
</dbReference>
<dbReference type="PROSITE" id="PS00107">
    <property type="entry name" value="PROTEIN_KINASE_ATP"/>
    <property type="match status" value="1"/>
</dbReference>
<dbReference type="SMART" id="SM00220">
    <property type="entry name" value="S_TKc"/>
    <property type="match status" value="1"/>
</dbReference>
<evidence type="ECO:0000256" key="7">
    <source>
        <dbReference type="PROSITE-ProRule" id="PRU10141"/>
    </source>
</evidence>
<proteinExistence type="predicted"/>
<keyword evidence="11" id="KW-1185">Reference proteome</keyword>
<accession>A0A250KS96</accession>
<dbReference type="InterPro" id="IPR017441">
    <property type="entry name" value="Protein_kinase_ATP_BS"/>
</dbReference>
<reference evidence="10 11" key="1">
    <citation type="submission" date="2016-12" db="EMBL/GenBank/DDBJ databases">
        <title>Genome sequencing of Methylocaldum marinum.</title>
        <authorList>
            <person name="Takeuchi M."/>
            <person name="Kamagata Y."/>
            <person name="Hiraoka S."/>
            <person name="Oshima K."/>
            <person name="Hattori M."/>
            <person name="Iwasaki W."/>
        </authorList>
    </citation>
    <scope>NUCLEOTIDE SEQUENCE [LARGE SCALE GENOMIC DNA]</scope>
    <source>
        <strain evidence="10 11">S8</strain>
    </source>
</reference>
<dbReference type="PROSITE" id="PS50011">
    <property type="entry name" value="PROTEIN_KINASE_DOM"/>
    <property type="match status" value="1"/>
</dbReference>
<dbReference type="InterPro" id="IPR008271">
    <property type="entry name" value="Ser/Thr_kinase_AS"/>
</dbReference>
<feature type="domain" description="Protein kinase" evidence="9">
    <location>
        <begin position="10"/>
        <end position="270"/>
    </location>
</feature>
<evidence type="ECO:0000313" key="10">
    <source>
        <dbReference type="EMBL" id="BBA34553.1"/>
    </source>
</evidence>
<dbReference type="EMBL" id="AP017928">
    <property type="protein sequence ID" value="BBA34553.1"/>
    <property type="molecule type" value="Genomic_DNA"/>
</dbReference>
<dbReference type="Pfam" id="PF00069">
    <property type="entry name" value="Pkinase"/>
    <property type="match status" value="1"/>
</dbReference>
<dbReference type="FunFam" id="1.10.510.10:FF:000021">
    <property type="entry name" value="Serine/threonine protein kinase"/>
    <property type="match status" value="1"/>
</dbReference>
<evidence type="ECO:0000259" key="9">
    <source>
        <dbReference type="PROSITE" id="PS50011"/>
    </source>
</evidence>
<organism evidence="10 11">
    <name type="scientific">Methylocaldum marinum</name>
    <dbReference type="NCBI Taxonomy" id="1432792"/>
    <lineage>
        <taxon>Bacteria</taxon>
        <taxon>Pseudomonadati</taxon>
        <taxon>Pseudomonadota</taxon>
        <taxon>Gammaproteobacteria</taxon>
        <taxon>Methylococcales</taxon>
        <taxon>Methylococcaceae</taxon>
        <taxon>Methylocaldum</taxon>
    </lineage>
</organism>
<dbReference type="SUPFAM" id="SSF56112">
    <property type="entry name" value="Protein kinase-like (PK-like)"/>
    <property type="match status" value="1"/>
</dbReference>
<feature type="binding site" evidence="7">
    <location>
        <position position="39"/>
    </location>
    <ligand>
        <name>ATP</name>
        <dbReference type="ChEBI" id="CHEBI:30616"/>
    </ligand>
</feature>
<dbReference type="Proteomes" id="UP000266313">
    <property type="component" value="Chromosome"/>
</dbReference>
<evidence type="ECO:0000256" key="6">
    <source>
        <dbReference type="ARBA" id="ARBA00022840"/>
    </source>
</evidence>
<dbReference type="AlphaFoldDB" id="A0A250KS96"/>
<dbReference type="InterPro" id="IPR000719">
    <property type="entry name" value="Prot_kinase_dom"/>
</dbReference>
<dbReference type="Gene3D" id="3.30.200.20">
    <property type="entry name" value="Phosphorylase Kinase, domain 1"/>
    <property type="match status" value="1"/>
</dbReference>
<dbReference type="GO" id="GO:0004674">
    <property type="term" value="F:protein serine/threonine kinase activity"/>
    <property type="evidence" value="ECO:0007669"/>
    <property type="project" value="UniProtKB-KW"/>
</dbReference>
<evidence type="ECO:0000256" key="8">
    <source>
        <dbReference type="SAM" id="MobiDB-lite"/>
    </source>
</evidence>
<sequence length="505" mass="55383">MHLGSVVGGYKLLELVGEGGMGTVFRGVDVMLEREVALKLLRPELTHQPDLVKRFQKEAITLARLNHQHIVTLHHMFRDGEKYFMVLEFVRGETLDRLIKRYGPIPWQTAVPLICQALHGLEHAHILKVIHRDIKPSNLILTQTGIVKLMDFGVARMLETNGLTQSGVLVGTLRYMSPEQIRGQDIDFRADIYAIGVVLYEMLTGHVPFNRNTNYEMIRAMVEETPESPRKFVSQLPRGLEVVVLRALAKSPQDRYQSAAEFRSDLEAFLNDSTADPSIEEAAAGLSGKGPWFGGTPLDDGEPLKEEKTRLLVGEPAGAVSAAAAYLRQRIKGIAVLASLPLIAFLAIGDRHEKSMPAAPVAVESEPSGPSIAAETLQLRGLEKSPDLLPVAAPRETPNKTVEPSPVELKDRPPQHPVQAQAPEPPPVPAETSPEIPVEKAVPVVDQPARPAASNVAANDKRTSLSKKPESFPVKAVKKAVKKKSTARRRPPSKRVDGGWQIISE</sequence>
<dbReference type="KEGG" id="mmai:sS8_2605"/>
<evidence type="ECO:0000256" key="4">
    <source>
        <dbReference type="ARBA" id="ARBA00022741"/>
    </source>
</evidence>
<dbReference type="PANTHER" id="PTHR43289">
    <property type="entry name" value="MITOGEN-ACTIVATED PROTEIN KINASE KINASE KINASE 20-RELATED"/>
    <property type="match status" value="1"/>
</dbReference>
<feature type="region of interest" description="Disordered" evidence="8">
    <location>
        <begin position="389"/>
        <end position="505"/>
    </location>
</feature>
<dbReference type="CDD" id="cd14014">
    <property type="entry name" value="STKc_PknB_like"/>
    <property type="match status" value="1"/>
</dbReference>
<feature type="compositionally biased region" description="Basic and acidic residues" evidence="8">
    <location>
        <begin position="459"/>
        <end position="470"/>
    </location>
</feature>
<protein>
    <recommendedName>
        <fullName evidence="1">non-specific serine/threonine protein kinase</fullName>
        <ecNumber evidence="1">2.7.11.1</ecNumber>
    </recommendedName>
</protein>
<evidence type="ECO:0000256" key="1">
    <source>
        <dbReference type="ARBA" id="ARBA00012513"/>
    </source>
</evidence>
<keyword evidence="6 7" id="KW-0067">ATP-binding</keyword>
<dbReference type="EC" id="2.7.11.1" evidence="1"/>
<dbReference type="PROSITE" id="PS00108">
    <property type="entry name" value="PROTEIN_KINASE_ST"/>
    <property type="match status" value="1"/>
</dbReference>
<keyword evidence="5 10" id="KW-0418">Kinase</keyword>
<dbReference type="InterPro" id="IPR011009">
    <property type="entry name" value="Kinase-like_dom_sf"/>
</dbReference>
<evidence type="ECO:0000313" key="11">
    <source>
        <dbReference type="Proteomes" id="UP000266313"/>
    </source>
</evidence>
<gene>
    <name evidence="10" type="ORF">sS8_2605</name>
</gene>
<keyword evidence="4 7" id="KW-0547">Nucleotide-binding</keyword>